<evidence type="ECO:0000256" key="1">
    <source>
        <dbReference type="ARBA" id="ARBA00023125"/>
    </source>
</evidence>
<proteinExistence type="predicted"/>
<feature type="domain" description="HTH arsR-type" evidence="2">
    <location>
        <begin position="1"/>
        <end position="93"/>
    </location>
</feature>
<dbReference type="EMBL" id="QRDY01000016">
    <property type="protein sequence ID" value="RED55682.1"/>
    <property type="molecule type" value="Genomic_DNA"/>
</dbReference>
<dbReference type="NCBIfam" id="NF033788">
    <property type="entry name" value="HTH_metalloreg"/>
    <property type="match status" value="1"/>
</dbReference>
<evidence type="ECO:0000313" key="3">
    <source>
        <dbReference type="EMBL" id="RED55682.1"/>
    </source>
</evidence>
<gene>
    <name evidence="3" type="ORF">DFP95_1168</name>
</gene>
<dbReference type="AlphaFoldDB" id="A0A3D9I1N7"/>
<accession>A0A3D9I1N7</accession>
<sequence length="124" mass="14628">MVYYWFMDKFTAIADPTRRSIIEMLADQGQLTASEIYDHFQISPQAISQHLKVLREANFVLVEKRAQQRLYSMNPDAMVEVEQWARQYREIWSRRFEALDKVLKAQKGKALTNRKEGNDGKNDD</sequence>
<dbReference type="GO" id="GO:0003700">
    <property type="term" value="F:DNA-binding transcription factor activity"/>
    <property type="evidence" value="ECO:0007669"/>
    <property type="project" value="InterPro"/>
</dbReference>
<organism evidence="3 4">
    <name type="scientific">Cohnella lupini</name>
    <dbReference type="NCBI Taxonomy" id="1294267"/>
    <lineage>
        <taxon>Bacteria</taxon>
        <taxon>Bacillati</taxon>
        <taxon>Bacillota</taxon>
        <taxon>Bacilli</taxon>
        <taxon>Bacillales</taxon>
        <taxon>Paenibacillaceae</taxon>
        <taxon>Cohnella</taxon>
    </lineage>
</organism>
<dbReference type="Gene3D" id="1.10.10.10">
    <property type="entry name" value="Winged helix-like DNA-binding domain superfamily/Winged helix DNA-binding domain"/>
    <property type="match status" value="1"/>
</dbReference>
<dbReference type="InterPro" id="IPR011991">
    <property type="entry name" value="ArsR-like_HTH"/>
</dbReference>
<protein>
    <submittedName>
        <fullName evidence="3">ArsR family transcriptional regulator</fullName>
    </submittedName>
</protein>
<dbReference type="PANTHER" id="PTHR38600">
    <property type="entry name" value="TRANSCRIPTIONAL REGULATORY PROTEIN"/>
    <property type="match status" value="1"/>
</dbReference>
<dbReference type="InterPro" id="IPR001845">
    <property type="entry name" value="HTH_ArsR_DNA-bd_dom"/>
</dbReference>
<dbReference type="SMART" id="SM00418">
    <property type="entry name" value="HTH_ARSR"/>
    <property type="match status" value="1"/>
</dbReference>
<reference evidence="3 4" key="1">
    <citation type="submission" date="2018-07" db="EMBL/GenBank/DDBJ databases">
        <title>Genomic Encyclopedia of Type Strains, Phase III (KMG-III): the genomes of soil and plant-associated and newly described type strains.</title>
        <authorList>
            <person name="Whitman W."/>
        </authorList>
    </citation>
    <scope>NUCLEOTIDE SEQUENCE [LARGE SCALE GENOMIC DNA]</scope>
    <source>
        <strain evidence="3 4">CECT 8236</strain>
    </source>
</reference>
<dbReference type="PROSITE" id="PS50987">
    <property type="entry name" value="HTH_ARSR_2"/>
    <property type="match status" value="1"/>
</dbReference>
<evidence type="ECO:0000259" key="2">
    <source>
        <dbReference type="PROSITE" id="PS50987"/>
    </source>
</evidence>
<dbReference type="PRINTS" id="PR00778">
    <property type="entry name" value="HTHARSR"/>
</dbReference>
<keyword evidence="1" id="KW-0238">DNA-binding</keyword>
<dbReference type="GO" id="GO:0003677">
    <property type="term" value="F:DNA binding"/>
    <property type="evidence" value="ECO:0007669"/>
    <property type="project" value="UniProtKB-KW"/>
</dbReference>
<evidence type="ECO:0000313" key="4">
    <source>
        <dbReference type="Proteomes" id="UP000256869"/>
    </source>
</evidence>
<keyword evidence="4" id="KW-1185">Reference proteome</keyword>
<name>A0A3D9I1N7_9BACL</name>
<dbReference type="InterPro" id="IPR036390">
    <property type="entry name" value="WH_DNA-bd_sf"/>
</dbReference>
<dbReference type="InterPro" id="IPR036388">
    <property type="entry name" value="WH-like_DNA-bd_sf"/>
</dbReference>
<dbReference type="CDD" id="cd00090">
    <property type="entry name" value="HTH_ARSR"/>
    <property type="match status" value="1"/>
</dbReference>
<comment type="caution">
    <text evidence="3">The sequence shown here is derived from an EMBL/GenBank/DDBJ whole genome shotgun (WGS) entry which is preliminary data.</text>
</comment>
<dbReference type="SUPFAM" id="SSF46785">
    <property type="entry name" value="Winged helix' DNA-binding domain"/>
    <property type="match status" value="1"/>
</dbReference>
<dbReference type="Proteomes" id="UP000256869">
    <property type="component" value="Unassembled WGS sequence"/>
</dbReference>
<dbReference type="Pfam" id="PF01022">
    <property type="entry name" value="HTH_5"/>
    <property type="match status" value="1"/>
</dbReference>
<dbReference type="PANTHER" id="PTHR38600:SF2">
    <property type="entry name" value="SLL0088 PROTEIN"/>
    <property type="match status" value="1"/>
</dbReference>